<dbReference type="Proteomes" id="UP000288603">
    <property type="component" value="Unassembled WGS sequence"/>
</dbReference>
<keyword evidence="1" id="KW-0378">Hydrolase</keyword>
<accession>A0A444QEH1</accession>
<protein>
    <submittedName>
        <fullName evidence="1">Serine hydrolase family protein</fullName>
    </submittedName>
</protein>
<reference evidence="1 2" key="1">
    <citation type="submission" date="2018-12" db="EMBL/GenBank/DDBJ databases">
        <authorList>
            <person name="Li F."/>
        </authorList>
    </citation>
    <scope>NUCLEOTIDE SEQUENCE [LARGE SCALE GENOMIC DNA]</scope>
    <source>
        <strain evidence="1 2">8H24J-4-2</strain>
    </source>
</reference>
<dbReference type="PANTHER" id="PTHR15394:SF3">
    <property type="entry name" value="SERINE HYDROLASE RBBP9"/>
    <property type="match status" value="1"/>
</dbReference>
<dbReference type="InterPro" id="IPR029058">
    <property type="entry name" value="AB_hydrolase_fold"/>
</dbReference>
<dbReference type="AlphaFoldDB" id="A0A444QEH1"/>
<dbReference type="Pfam" id="PF06821">
    <property type="entry name" value="Ser_hydrolase"/>
    <property type="match status" value="1"/>
</dbReference>
<organism evidence="1 2">
    <name type="scientific">Labedella populi</name>
    <dbReference type="NCBI Taxonomy" id="2498850"/>
    <lineage>
        <taxon>Bacteria</taxon>
        <taxon>Bacillati</taxon>
        <taxon>Actinomycetota</taxon>
        <taxon>Actinomycetes</taxon>
        <taxon>Micrococcales</taxon>
        <taxon>Microbacteriaceae</taxon>
        <taxon>Labedella</taxon>
    </lineage>
</organism>
<gene>
    <name evidence="1" type="ORF">ELQ92_01390</name>
</gene>
<keyword evidence="2" id="KW-1185">Reference proteome</keyword>
<dbReference type="PANTHER" id="PTHR15394">
    <property type="entry name" value="SERINE HYDROLASE RBBP9"/>
    <property type="match status" value="1"/>
</dbReference>
<dbReference type="EMBL" id="RZNC01000001">
    <property type="protein sequence ID" value="RWZ67945.1"/>
    <property type="molecule type" value="Genomic_DNA"/>
</dbReference>
<dbReference type="InterPro" id="IPR010662">
    <property type="entry name" value="RBBP9/YdeN"/>
</dbReference>
<comment type="caution">
    <text evidence="1">The sequence shown here is derived from an EMBL/GenBank/DDBJ whole genome shotgun (WGS) entry which is preliminary data.</text>
</comment>
<evidence type="ECO:0000313" key="2">
    <source>
        <dbReference type="Proteomes" id="UP000288603"/>
    </source>
</evidence>
<dbReference type="SUPFAM" id="SSF53474">
    <property type="entry name" value="alpha/beta-Hydrolases"/>
    <property type="match status" value="1"/>
</dbReference>
<dbReference type="OrthoDB" id="9804993at2"/>
<dbReference type="GO" id="GO:0016787">
    <property type="term" value="F:hydrolase activity"/>
    <property type="evidence" value="ECO:0007669"/>
    <property type="project" value="UniProtKB-KW"/>
</dbReference>
<name>A0A444QEH1_9MICO</name>
<dbReference type="RefSeq" id="WP_128497173.1">
    <property type="nucleotide sequence ID" value="NZ_RZNC01000001.1"/>
</dbReference>
<evidence type="ECO:0000313" key="1">
    <source>
        <dbReference type="EMBL" id="RWZ67945.1"/>
    </source>
</evidence>
<proteinExistence type="predicted"/>
<dbReference type="Gene3D" id="3.40.50.1820">
    <property type="entry name" value="alpha/beta hydrolase"/>
    <property type="match status" value="1"/>
</dbReference>
<sequence>MRIVVAHGYLADPTRHWFPWLVEHYGAGTITVLEFPEPDDPDLGSWVHTAAAGIGAVDEETILLGHSLGCVTLLHVLNRLEQPWRLGGLVLVSGFVDRLPNLPKLDRFTEEPLDLDRVRRNTTARHVLRSDDDETVAPDITDRLAMLLDAPVTIVPGGGHFVDRQGHRSLPAVLPILDRLLDETAAR</sequence>